<evidence type="ECO:0000313" key="1">
    <source>
        <dbReference type="EMBL" id="SHJ03162.1"/>
    </source>
</evidence>
<accession>A0A1M6FZW6</accession>
<sequence>MYPVDLTPPSNPDPKGQLPWRVGLDFFGLWCVIDQLVSDHWPFWPDNPLVIGAFIAGS</sequence>
<gene>
    <name evidence="1" type="ORF">SAMN05444000_104211</name>
</gene>
<dbReference type="EMBL" id="FQZQ01000004">
    <property type="protein sequence ID" value="SHJ03162.1"/>
    <property type="molecule type" value="Genomic_DNA"/>
</dbReference>
<reference evidence="2" key="1">
    <citation type="submission" date="2016-11" db="EMBL/GenBank/DDBJ databases">
        <authorList>
            <person name="Varghese N."/>
            <person name="Submissions S."/>
        </authorList>
    </citation>
    <scope>NUCLEOTIDE SEQUENCE [LARGE SCALE GENOMIC DNA]</scope>
    <source>
        <strain evidence="2">DSM 100564</strain>
    </source>
</reference>
<dbReference type="Proteomes" id="UP000183982">
    <property type="component" value="Unassembled WGS sequence"/>
</dbReference>
<keyword evidence="2" id="KW-1185">Reference proteome</keyword>
<evidence type="ECO:0000313" key="2">
    <source>
        <dbReference type="Proteomes" id="UP000183982"/>
    </source>
</evidence>
<dbReference type="AlphaFoldDB" id="A0A1M6FZW6"/>
<proteinExistence type="predicted"/>
<organism evidence="1 2">
    <name type="scientific">Shimia gijangensis</name>
    <dbReference type="NCBI Taxonomy" id="1470563"/>
    <lineage>
        <taxon>Bacteria</taxon>
        <taxon>Pseudomonadati</taxon>
        <taxon>Pseudomonadota</taxon>
        <taxon>Alphaproteobacteria</taxon>
        <taxon>Rhodobacterales</taxon>
        <taxon>Roseobacteraceae</taxon>
    </lineage>
</organism>
<name>A0A1M6FZW6_9RHOB</name>
<protein>
    <submittedName>
        <fullName evidence="1">Uncharacterized protein</fullName>
    </submittedName>
</protein>
<dbReference type="RefSeq" id="WP_175556899.1">
    <property type="nucleotide sequence ID" value="NZ_FQZQ01000004.1"/>
</dbReference>